<feature type="compositionally biased region" description="Polar residues" evidence="1">
    <location>
        <begin position="1010"/>
        <end position="1023"/>
    </location>
</feature>
<feature type="compositionally biased region" description="Polar residues" evidence="1">
    <location>
        <begin position="102"/>
        <end position="113"/>
    </location>
</feature>
<feature type="compositionally biased region" description="Basic and acidic residues" evidence="1">
    <location>
        <begin position="1468"/>
        <end position="1482"/>
    </location>
</feature>
<feature type="compositionally biased region" description="Polar residues" evidence="1">
    <location>
        <begin position="1347"/>
        <end position="1381"/>
    </location>
</feature>
<feature type="region of interest" description="Disordered" evidence="1">
    <location>
        <begin position="910"/>
        <end position="936"/>
    </location>
</feature>
<dbReference type="Proteomes" id="UP000094527">
    <property type="component" value="Unassembled WGS sequence"/>
</dbReference>
<feature type="compositionally biased region" description="Basic and acidic residues" evidence="1">
    <location>
        <begin position="926"/>
        <end position="936"/>
    </location>
</feature>
<dbReference type="OMA" id="YKSKFWE"/>
<accession>A0A1D2N4Q2</accession>
<feature type="region of interest" description="Disordered" evidence="1">
    <location>
        <begin position="996"/>
        <end position="1027"/>
    </location>
</feature>
<feature type="compositionally biased region" description="Basic and acidic residues" evidence="1">
    <location>
        <begin position="1"/>
        <end position="17"/>
    </location>
</feature>
<feature type="region of interest" description="Disordered" evidence="1">
    <location>
        <begin position="148"/>
        <end position="197"/>
    </location>
</feature>
<feature type="compositionally biased region" description="Polar residues" evidence="1">
    <location>
        <begin position="774"/>
        <end position="787"/>
    </location>
</feature>
<keyword evidence="3" id="KW-1185">Reference proteome</keyword>
<organism evidence="2 3">
    <name type="scientific">Orchesella cincta</name>
    <name type="common">Springtail</name>
    <name type="synonym">Podura cincta</name>
    <dbReference type="NCBI Taxonomy" id="48709"/>
    <lineage>
        <taxon>Eukaryota</taxon>
        <taxon>Metazoa</taxon>
        <taxon>Ecdysozoa</taxon>
        <taxon>Arthropoda</taxon>
        <taxon>Hexapoda</taxon>
        <taxon>Collembola</taxon>
        <taxon>Entomobryomorpha</taxon>
        <taxon>Entomobryoidea</taxon>
        <taxon>Orchesellidae</taxon>
        <taxon>Orchesellinae</taxon>
        <taxon>Orchesella</taxon>
    </lineage>
</organism>
<feature type="compositionally biased region" description="Basic and acidic residues" evidence="1">
    <location>
        <begin position="114"/>
        <end position="123"/>
    </location>
</feature>
<feature type="region of interest" description="Disordered" evidence="1">
    <location>
        <begin position="301"/>
        <end position="320"/>
    </location>
</feature>
<sequence length="1909" mass="214151">MDSSDKMLPDDKNKDSTATEEPVTPEFDLPLHSSNLGCVLPSAPKGKPRAAPLIRRKVPRTEAADMDNPVSNGSKIPLLKSKFTESDERNKKDDRIPKKIQRTTATSACNNDNSTRERRLENISHRIPEIQTFVEKVRVSRGIEMKRVVHDSNSVKPKRVTSGHKSPVASSSNGNAGEKAHSSKMNMGSDSRRPKMSKTEAECFTDVKSYTFTGHFRTHGKTLCKQVVPGGSQGNAVTAPKTANSDHVKTSEGAVVPEPSTSYKTVNDFLKMPETSLPDKQNIVNGNKKRKVYKSKFWEELDPTSKKPSKSAAKIQKKPYDPEDVKGFIQKQKEMRRVQQIKESKEKQQEYEKRHRMLKELDSKCQRIASKAKHRCETSTHLHQLVDEPPKKSKVQMESPSMKYLKPLLTPRKQGSLLKKPESVKSETAKQAQYLLAEFENIVKRECISFLQKIPAVGGSSRVDNAVKKTDKAVGTSTTTSFVTNSNSGRNSAEFFYINDGKAKDSPKHSLYPSPEMVEKAAAKIQALYRGYKVRKCLREAKISTSFSMKKKHLENELQTTQRRWSFPRMPEKPYDNSKLLPMSPIPMVATSDPAVPGYIPPPPITSQAPRSPSRPKVLPTFPLTPGRYRVYDEPYPKQLNQSSNDLRIADNFLSGSQQQVSRSSQFLTPNKVFNRPSLPTHVKINSTDSNPYLDNKSLPILDLVIPTPLPSIVDVLREKVRMFVDDNKNIATCVQSKLLEKSKSVSATYGTDFESDIKSSEKIKSRDRDNTESTENNAVNDEQNVNLAGGKVVTDKTRKPKKRRSRSKTSIKDGSTTTVDTDVELASSTSRSSMSTSKRQRSSTAAGDNQTIEKSEESAASSSAVTESSFGNFLAPALRLRYEAEKERLQIIEKALHIKLQNKVPEGTISTANLRQPASSQPEDEQSKKRSHESDRLQLAIANCQKESMKAAAEMTKWLSEFRKTVDHDKAEAQRTPLDIATMVYTAVEQARHLGEEKRREKVQKEQSDQNILRQAKSTSPNEVAVKADKSVETSLILMENYQKNIQRMVSDVQINGTLSKDKLSKDYQQQYPSGSERNSPVPPLPGVLFRTFQLGDSKPLPNDGNLESDDCSHSQIENTLEFEYQSIIPSGNTIEFTSMGPKISSIEYDDSTTCNDLSQKDATSIPDTPDDDLQQSEDVNHNYENIITLDNSGTFEVDRSDHHEKGSLSLHKSSSLEESEPSEEILNSQDESTKQHSDDIADYNANKKDLSSSYEKVETEHTNEGESIPEVLDEFTEKLSEHDTSKEELSYTSIQDEATSEKSEILEKVISIDEQEHPKEQVEARPNRVLLNDKSEDLMSDKIGTGNSIMETEIPESTSNSNEQSEWIRESMSQNSIKNGSLHEERMESDGKNITEKPVSMELPLIISESDKAPDNPEEVIDSCGSAKKDVNEVDVIDQTSPEIPISMKHEDSVPSIIDEIPSENAENRISDDSENESIRTDQNLSDRLVQNGSKVTGNDNLDDEISTAAHIQAHDVEEELSDKLSNQQDFIQDSIHAETVSDEVIEEDISVASEINVSVSEHPEEQFSEHIEDEESLVVCDSSEKSGPLDLGHSEPPSSVIEPDQEEKVSQEHLPSKTTSFENVETLETQVLEQDIQTDVLTTKKLDVDGQHDEGTHEEPVLHSEIEAELPLKPVPPYSPSSSLDSTSLSSRSLIISLEKNKLESIIQQQTDLIWQAWNGNGSLPSVQTIVKMNSSNIEVQNSSDDKGANDAQPEAVNAAIQSFDTLLYHLVYETIKEVLQVENSYTPYIERVRPGPLSLQAQRLRIPRTRESLVNVVMKHVVKIIPKTFFADPQVSEIEKPKLRKWCSRPRELVDEVLLEELVEEDYQWTEWWPEEVIVLNQVSEKIVKSLIRDTLKKHTYVHKH</sequence>
<feature type="compositionally biased region" description="Basic and acidic residues" evidence="1">
    <location>
        <begin position="1383"/>
        <end position="1397"/>
    </location>
</feature>
<reference evidence="2 3" key="1">
    <citation type="journal article" date="2016" name="Genome Biol. Evol.">
        <title>Gene Family Evolution Reflects Adaptation to Soil Environmental Stressors in the Genome of the Collembolan Orchesella cincta.</title>
        <authorList>
            <person name="Faddeeva-Vakhrusheva A."/>
            <person name="Derks M.F."/>
            <person name="Anvar S.Y."/>
            <person name="Agamennone V."/>
            <person name="Suring W."/>
            <person name="Smit S."/>
            <person name="van Straalen N.M."/>
            <person name="Roelofs D."/>
        </authorList>
    </citation>
    <scope>NUCLEOTIDE SEQUENCE [LARGE SCALE GENOMIC DNA]</scope>
    <source>
        <tissue evidence="2">Mixed pool</tissue>
    </source>
</reference>
<feature type="compositionally biased region" description="Basic residues" evidence="1">
    <location>
        <begin position="799"/>
        <end position="810"/>
    </location>
</feature>
<feature type="compositionally biased region" description="Basic and acidic residues" evidence="1">
    <location>
        <begin position="1199"/>
        <end position="1208"/>
    </location>
</feature>
<feature type="compositionally biased region" description="Basic and acidic residues" evidence="1">
    <location>
        <begin position="1301"/>
        <end position="1342"/>
    </location>
</feature>
<feature type="region of interest" description="Disordered" evidence="1">
    <location>
        <begin position="1199"/>
        <end position="1429"/>
    </location>
</feature>
<dbReference type="SMART" id="SM00015">
    <property type="entry name" value="IQ"/>
    <property type="match status" value="1"/>
</dbReference>
<dbReference type="Gene3D" id="1.20.5.190">
    <property type="match status" value="1"/>
</dbReference>
<dbReference type="STRING" id="48709.A0A1D2N4Q2"/>
<feature type="compositionally biased region" description="Basic and acidic residues" evidence="1">
    <location>
        <begin position="1609"/>
        <end position="1618"/>
    </location>
</feature>
<name>A0A1D2N4Q2_ORCCI</name>
<feature type="compositionally biased region" description="Basic and acidic residues" evidence="1">
    <location>
        <begin position="1277"/>
        <end position="1291"/>
    </location>
</feature>
<feature type="compositionally biased region" description="Low complexity" evidence="1">
    <location>
        <begin position="828"/>
        <end position="838"/>
    </location>
</feature>
<protein>
    <submittedName>
        <fullName evidence="2">Uncharacterized protein</fullName>
    </submittedName>
</protein>
<evidence type="ECO:0000313" key="2">
    <source>
        <dbReference type="EMBL" id="ODN00248.1"/>
    </source>
</evidence>
<dbReference type="CDD" id="cd23767">
    <property type="entry name" value="IQCD"/>
    <property type="match status" value="1"/>
</dbReference>
<feature type="region of interest" description="Disordered" evidence="1">
    <location>
        <begin position="1152"/>
        <end position="1178"/>
    </location>
</feature>
<dbReference type="Pfam" id="PF00612">
    <property type="entry name" value="IQ"/>
    <property type="match status" value="1"/>
</dbReference>
<gene>
    <name evidence="2" type="ORF">Ocin01_06441</name>
</gene>
<dbReference type="EMBL" id="LJIJ01000221">
    <property type="protein sequence ID" value="ODN00248.1"/>
    <property type="molecule type" value="Genomic_DNA"/>
</dbReference>
<comment type="caution">
    <text evidence="2">The sequence shown here is derived from an EMBL/GenBank/DDBJ whole genome shotgun (WGS) entry which is preliminary data.</text>
</comment>
<feature type="compositionally biased region" description="Polar residues" evidence="1">
    <location>
        <begin position="1153"/>
        <end position="1168"/>
    </location>
</feature>
<feature type="compositionally biased region" description="Basic and acidic residues" evidence="1">
    <location>
        <begin position="757"/>
        <end position="772"/>
    </location>
</feature>
<feature type="region of interest" description="Disordered" evidence="1">
    <location>
        <begin position="1"/>
        <end position="123"/>
    </location>
</feature>
<feature type="compositionally biased region" description="Basic and acidic residues" evidence="1">
    <location>
        <begin position="1233"/>
        <end position="1266"/>
    </location>
</feature>
<feature type="region of interest" description="Disordered" evidence="1">
    <location>
        <begin position="1461"/>
        <end position="1504"/>
    </location>
</feature>
<feature type="compositionally biased region" description="Basic and acidic residues" evidence="1">
    <location>
        <begin position="82"/>
        <end position="97"/>
    </location>
</feature>
<evidence type="ECO:0000313" key="3">
    <source>
        <dbReference type="Proteomes" id="UP000094527"/>
    </source>
</evidence>
<dbReference type="PROSITE" id="PS50096">
    <property type="entry name" value="IQ"/>
    <property type="match status" value="1"/>
</dbReference>
<feature type="compositionally biased region" description="Polar residues" evidence="1">
    <location>
        <begin position="1483"/>
        <end position="1502"/>
    </location>
</feature>
<feature type="compositionally biased region" description="Low complexity" evidence="1">
    <location>
        <begin position="859"/>
        <end position="869"/>
    </location>
</feature>
<feature type="region of interest" description="Disordered" evidence="1">
    <location>
        <begin position="757"/>
        <end position="869"/>
    </location>
</feature>
<feature type="region of interest" description="Disordered" evidence="1">
    <location>
        <begin position="1583"/>
        <end position="1625"/>
    </location>
</feature>
<proteinExistence type="predicted"/>
<feature type="compositionally biased region" description="Polar residues" evidence="1">
    <location>
        <begin position="910"/>
        <end position="922"/>
    </location>
</feature>
<dbReference type="InterPro" id="IPR000048">
    <property type="entry name" value="IQ_motif_EF-hand-BS"/>
</dbReference>
<evidence type="ECO:0000256" key="1">
    <source>
        <dbReference type="SAM" id="MobiDB-lite"/>
    </source>
</evidence>
<feature type="compositionally biased region" description="Basic and acidic residues" evidence="1">
    <location>
        <begin position="996"/>
        <end position="1009"/>
    </location>
</feature>
<dbReference type="OrthoDB" id="8299610at2759"/>